<dbReference type="InterPro" id="IPR013320">
    <property type="entry name" value="ConA-like_dom_sf"/>
</dbReference>
<dbReference type="SMART" id="SM00210">
    <property type="entry name" value="TSPN"/>
    <property type="match status" value="1"/>
</dbReference>
<feature type="compositionally biased region" description="Basic and acidic residues" evidence="2">
    <location>
        <begin position="712"/>
        <end position="726"/>
    </location>
</feature>
<reference evidence="4 5" key="2">
    <citation type="submission" date="2019-01" db="EMBL/GenBank/DDBJ databases">
        <title>The decoding of complex shrimp genome reveals the adaptation for benthos swimmer, frequently molting mechanism and breeding impact on genome.</title>
        <authorList>
            <person name="Sun Y."/>
            <person name="Gao Y."/>
            <person name="Yu Y."/>
        </authorList>
    </citation>
    <scope>NUCLEOTIDE SEQUENCE [LARGE SCALE GENOMIC DNA]</scope>
    <source>
        <tissue evidence="4">Muscle</tissue>
    </source>
</reference>
<feature type="compositionally biased region" description="Pro residues" evidence="2">
    <location>
        <begin position="351"/>
        <end position="360"/>
    </location>
</feature>
<evidence type="ECO:0000256" key="1">
    <source>
        <dbReference type="ARBA" id="ARBA00022737"/>
    </source>
</evidence>
<feature type="compositionally biased region" description="Pro residues" evidence="2">
    <location>
        <begin position="692"/>
        <end position="701"/>
    </location>
</feature>
<evidence type="ECO:0000256" key="2">
    <source>
        <dbReference type="SAM" id="MobiDB-lite"/>
    </source>
</evidence>
<feature type="compositionally biased region" description="Low complexity" evidence="2">
    <location>
        <begin position="312"/>
        <end position="329"/>
    </location>
</feature>
<evidence type="ECO:0000313" key="4">
    <source>
        <dbReference type="EMBL" id="ROT79256.1"/>
    </source>
</evidence>
<reference evidence="4 5" key="1">
    <citation type="submission" date="2018-04" db="EMBL/GenBank/DDBJ databases">
        <authorList>
            <person name="Zhang X."/>
            <person name="Yuan J."/>
            <person name="Li F."/>
            <person name="Xiang J."/>
        </authorList>
    </citation>
    <scope>NUCLEOTIDE SEQUENCE [LARGE SCALE GENOMIC DNA]</scope>
    <source>
        <tissue evidence="4">Muscle</tissue>
    </source>
</reference>
<name>A0A3R7MDX3_PENVA</name>
<dbReference type="SUPFAM" id="SSF49899">
    <property type="entry name" value="Concanavalin A-like lectins/glucanases"/>
    <property type="match status" value="1"/>
</dbReference>
<feature type="region of interest" description="Disordered" evidence="2">
    <location>
        <begin position="568"/>
        <end position="588"/>
    </location>
</feature>
<feature type="region of interest" description="Disordered" evidence="2">
    <location>
        <begin position="677"/>
        <end position="736"/>
    </location>
</feature>
<dbReference type="InterPro" id="IPR050149">
    <property type="entry name" value="Collagen_superfamily"/>
</dbReference>
<keyword evidence="1" id="KW-0677">Repeat</keyword>
<dbReference type="Proteomes" id="UP000283509">
    <property type="component" value="Unassembled WGS sequence"/>
</dbReference>
<evidence type="ECO:0000313" key="5">
    <source>
        <dbReference type="Proteomes" id="UP000283509"/>
    </source>
</evidence>
<keyword evidence="5" id="KW-1185">Reference proteome</keyword>
<feature type="domain" description="Thrombospondin-like N-terminal" evidence="3">
    <location>
        <begin position="64"/>
        <end position="257"/>
    </location>
</feature>
<dbReference type="GO" id="GO:0030020">
    <property type="term" value="F:extracellular matrix structural constituent conferring tensile strength"/>
    <property type="evidence" value="ECO:0007669"/>
    <property type="project" value="TreeGrafter"/>
</dbReference>
<dbReference type="EMBL" id="QCYY01001264">
    <property type="protein sequence ID" value="ROT79256.1"/>
    <property type="molecule type" value="Genomic_DNA"/>
</dbReference>
<dbReference type="STRING" id="6689.A0A3R7MDX3"/>
<sequence length="736" mass="75197">MTRRASRSKLADDATLADDAFESLGSRRRGGNDEAAYRDLDPEAIKYDISYDELNGPCADYQPGEDDLQAFDFIRKFRLDVLEQSYPGVTSVQGSNEMQKAYRLQSSANLQIATREIFPLGLPQEFSLICTYRARRPPRNRWDIIRISDLEGRPQFAITLNPKTKNVEFSILSFDGTLQTLAFDSAKAAFDETWHKLHFGVFRDRVTLYLDCERTTEVPLDPFGPIDINGNIYIAKQQNSARTVPIELQWMVMSCDPARPERETCGELPPGVPQSGAECSVVCPRGPPGVNGTDGLDGLPGTRGERGPPGFPGIAGPPGENGEPGSLGFPGPPGPPGAPGRQGELGNPGNTGPPGPPGPSGLPGIVGPIGPKGDVGPAGITGLPGPAGPQGEPGARGVPGDAVLVTGPTGEQGPPGLPGPPGTPGADGAAGRPGPAGEPGERGAEGLPGRRGLIGPKGEEGRPGPVGPQGEAGPAAPPAGPGQRGEPGVKGNMGATGLDGAPGPRGDKVASSVFLGLSAFSLLAPRASSSFAVTGGPLGFPGMDGARGERGLPGADGGVGLKGEPGLGGAPASWASPVSSGSPGGCARRPVSQGPFSAGLGHNRWLQSPKAYTNERTHPQGEPGQVSLYDRLSAAKPGPMGRRLDLGVPAVIAHLGATLGACLTWLRLGPPGLLGPAGPPGLPGFQGKVGAPGPPGPPGPPGESAHRAPIRSNHEAEPPHRPHDTDPSGTDHSSYG</sequence>
<gene>
    <name evidence="4" type="ORF">C7M84_002019</name>
</gene>
<dbReference type="Gene3D" id="2.60.120.200">
    <property type="match status" value="1"/>
</dbReference>
<dbReference type="GO" id="GO:0031012">
    <property type="term" value="C:extracellular matrix"/>
    <property type="evidence" value="ECO:0007669"/>
    <property type="project" value="TreeGrafter"/>
</dbReference>
<feature type="compositionally biased region" description="Low complexity" evidence="2">
    <location>
        <begin position="362"/>
        <end position="377"/>
    </location>
</feature>
<dbReference type="AlphaFoldDB" id="A0A3R7MDX3"/>
<comment type="caution">
    <text evidence="4">The sequence shown here is derived from an EMBL/GenBank/DDBJ whole genome shotgun (WGS) entry which is preliminary data.</text>
</comment>
<accession>A0A3R7MDX3</accession>
<feature type="compositionally biased region" description="Low complexity" evidence="2">
    <location>
        <begin position="424"/>
        <end position="435"/>
    </location>
</feature>
<dbReference type="InterPro" id="IPR048287">
    <property type="entry name" value="TSPN-like_N"/>
</dbReference>
<dbReference type="OrthoDB" id="5983381at2759"/>
<dbReference type="GO" id="GO:0030198">
    <property type="term" value="P:extracellular matrix organization"/>
    <property type="evidence" value="ECO:0007669"/>
    <property type="project" value="TreeGrafter"/>
</dbReference>
<evidence type="ECO:0000259" key="3">
    <source>
        <dbReference type="SMART" id="SM00210"/>
    </source>
</evidence>
<dbReference type="PANTHER" id="PTHR24023">
    <property type="entry name" value="COLLAGEN ALPHA"/>
    <property type="match status" value="1"/>
</dbReference>
<organism evidence="4 5">
    <name type="scientific">Penaeus vannamei</name>
    <name type="common">Whiteleg shrimp</name>
    <name type="synonym">Litopenaeus vannamei</name>
    <dbReference type="NCBI Taxonomy" id="6689"/>
    <lineage>
        <taxon>Eukaryota</taxon>
        <taxon>Metazoa</taxon>
        <taxon>Ecdysozoa</taxon>
        <taxon>Arthropoda</taxon>
        <taxon>Crustacea</taxon>
        <taxon>Multicrustacea</taxon>
        <taxon>Malacostraca</taxon>
        <taxon>Eumalacostraca</taxon>
        <taxon>Eucarida</taxon>
        <taxon>Decapoda</taxon>
        <taxon>Dendrobranchiata</taxon>
        <taxon>Penaeoidea</taxon>
        <taxon>Penaeidae</taxon>
        <taxon>Penaeus</taxon>
    </lineage>
</organism>
<dbReference type="GO" id="GO:0005615">
    <property type="term" value="C:extracellular space"/>
    <property type="evidence" value="ECO:0007669"/>
    <property type="project" value="TreeGrafter"/>
</dbReference>
<feature type="region of interest" description="Disordered" evidence="2">
    <location>
        <begin position="290"/>
        <end position="504"/>
    </location>
</feature>
<dbReference type="InterPro" id="IPR008160">
    <property type="entry name" value="Collagen"/>
</dbReference>
<dbReference type="PANTHER" id="PTHR24023:SF1112">
    <property type="entry name" value="COL_CUTICLE_N DOMAIN-CONTAINING PROTEIN-RELATED"/>
    <property type="match status" value="1"/>
</dbReference>
<feature type="compositionally biased region" description="Polar residues" evidence="2">
    <location>
        <begin position="727"/>
        <end position="736"/>
    </location>
</feature>
<dbReference type="Pfam" id="PF01391">
    <property type="entry name" value="Collagen"/>
    <property type="match status" value="2"/>
</dbReference>
<protein>
    <recommendedName>
        <fullName evidence="3">Thrombospondin-like N-terminal domain-containing protein</fullName>
    </recommendedName>
</protein>
<proteinExistence type="predicted"/>